<accession>A0A2S0WU71</accession>
<dbReference type="SUPFAM" id="SSF48208">
    <property type="entry name" value="Six-hairpin glycosidases"/>
    <property type="match status" value="1"/>
</dbReference>
<protein>
    <submittedName>
        <fullName evidence="9">Hydrolase</fullName>
    </submittedName>
</protein>
<evidence type="ECO:0000313" key="9">
    <source>
        <dbReference type="EMBL" id="AWB94841.1"/>
    </source>
</evidence>
<dbReference type="PANTHER" id="PTHR22298">
    <property type="entry name" value="ENDO-1,4-BETA-GLUCANASE"/>
    <property type="match status" value="1"/>
</dbReference>
<dbReference type="Pfam" id="PF02927">
    <property type="entry name" value="CelD_N"/>
    <property type="match status" value="1"/>
</dbReference>
<evidence type="ECO:0000313" key="10">
    <source>
        <dbReference type="Proteomes" id="UP000244729"/>
    </source>
</evidence>
<name>A0A2S0WU71_9MICO</name>
<dbReference type="Pfam" id="PF00759">
    <property type="entry name" value="Glyco_hydro_9"/>
    <property type="match status" value="1"/>
</dbReference>
<evidence type="ECO:0000256" key="2">
    <source>
        <dbReference type="ARBA" id="ARBA00022801"/>
    </source>
</evidence>
<dbReference type="KEGG" id="agm:DCE93_03515"/>
<keyword evidence="10" id="KW-1185">Reference proteome</keyword>
<dbReference type="GO" id="GO:0008810">
    <property type="term" value="F:cellulase activity"/>
    <property type="evidence" value="ECO:0007669"/>
    <property type="project" value="InterPro"/>
</dbReference>
<keyword evidence="6" id="KW-0732">Signal</keyword>
<proteinExistence type="inferred from homology"/>
<dbReference type="EMBL" id="CP028913">
    <property type="protein sequence ID" value="AWB94841.1"/>
    <property type="molecule type" value="Genomic_DNA"/>
</dbReference>
<keyword evidence="2 9" id="KW-0378">Hydrolase</keyword>
<evidence type="ECO:0000256" key="5">
    <source>
        <dbReference type="ARBA" id="ARBA00023326"/>
    </source>
</evidence>
<feature type="domain" description="Glycoside hydrolase family 9" evidence="7">
    <location>
        <begin position="160"/>
        <end position="687"/>
    </location>
</feature>
<dbReference type="CDD" id="cd02850">
    <property type="entry name" value="E_set_Cellulase_N"/>
    <property type="match status" value="1"/>
</dbReference>
<dbReference type="Gene3D" id="2.60.40.10">
    <property type="entry name" value="Immunoglobulins"/>
    <property type="match status" value="1"/>
</dbReference>
<dbReference type="InterPro" id="IPR014756">
    <property type="entry name" value="Ig_E-set"/>
</dbReference>
<feature type="chain" id="PRO_5015782560" evidence="6">
    <location>
        <begin position="41"/>
        <end position="711"/>
    </location>
</feature>
<feature type="domain" description="Cellulase Ig-like" evidence="8">
    <location>
        <begin position="58"/>
        <end position="139"/>
    </location>
</feature>
<dbReference type="SUPFAM" id="SSF81296">
    <property type="entry name" value="E set domains"/>
    <property type="match status" value="1"/>
</dbReference>
<organism evidence="9 10">
    <name type="scientific">Agromyces badenianii</name>
    <dbReference type="NCBI Taxonomy" id="2080742"/>
    <lineage>
        <taxon>Bacteria</taxon>
        <taxon>Bacillati</taxon>
        <taxon>Actinomycetota</taxon>
        <taxon>Actinomycetes</taxon>
        <taxon>Micrococcales</taxon>
        <taxon>Microbacteriaceae</taxon>
        <taxon>Agromyces</taxon>
    </lineage>
</organism>
<evidence type="ECO:0000256" key="4">
    <source>
        <dbReference type="ARBA" id="ARBA00023295"/>
    </source>
</evidence>
<evidence type="ECO:0000259" key="8">
    <source>
        <dbReference type="Pfam" id="PF02927"/>
    </source>
</evidence>
<dbReference type="InterPro" id="IPR013783">
    <property type="entry name" value="Ig-like_fold"/>
</dbReference>
<reference evidence="9 10" key="1">
    <citation type="submission" date="2018-04" db="EMBL/GenBank/DDBJ databases">
        <authorList>
            <person name="Li J."/>
        </authorList>
    </citation>
    <scope>NUCLEOTIDE SEQUENCE [LARGE SCALE GENOMIC DNA]</scope>
    <source>
        <strain evidence="10">30A</strain>
    </source>
</reference>
<evidence type="ECO:0000256" key="3">
    <source>
        <dbReference type="ARBA" id="ARBA00023277"/>
    </source>
</evidence>
<keyword evidence="3" id="KW-0119">Carbohydrate metabolism</keyword>
<dbReference type="InterPro" id="IPR001701">
    <property type="entry name" value="Glyco_hydro_9"/>
</dbReference>
<dbReference type="GO" id="GO:0000272">
    <property type="term" value="P:polysaccharide catabolic process"/>
    <property type="evidence" value="ECO:0007669"/>
    <property type="project" value="UniProtKB-KW"/>
</dbReference>
<comment type="similarity">
    <text evidence="1">Belongs to the glycosyl hydrolase 9 (cellulase E) family.</text>
</comment>
<dbReference type="OrthoDB" id="9758662at2"/>
<dbReference type="InterPro" id="IPR008928">
    <property type="entry name" value="6-hairpin_glycosidase_sf"/>
</dbReference>
<evidence type="ECO:0000256" key="1">
    <source>
        <dbReference type="ARBA" id="ARBA00007072"/>
    </source>
</evidence>
<dbReference type="Proteomes" id="UP000244729">
    <property type="component" value="Chromosome"/>
</dbReference>
<feature type="signal peptide" evidence="6">
    <location>
        <begin position="1"/>
        <end position="40"/>
    </location>
</feature>
<keyword evidence="5" id="KW-0624">Polysaccharide degradation</keyword>
<evidence type="ECO:0000259" key="7">
    <source>
        <dbReference type="Pfam" id="PF00759"/>
    </source>
</evidence>
<sequence>MRVHDARTDHPMRSMTRALVAVAAGSSLLAAAALAGAAWAAATNSSAGASTASTAPKTVLRVDQVGYSLSETKRAYALTAHDLAGRAFVVRDDGGRAVYRGTIAAGDDRGRWSPSYGHVFELDFSRLTQGGSYTVELDDGVDTVASVPFAIATAATLFTPVLDSVATFFSSQRDGRDVIAGNLDRRPSHLDDVDATVYETAGLFPDPDSEVPGELIPRLNANGAELRRDVEGGWFDAGDYLKFVQTTSYAVTMLAIAEQRAGRTPVVSGEIAHGLTWLDKMWDDDERVLYHQVGLGTGNGEFTGDHDEWRLPEADDALDIPRDAVPGSEGAASYFLKYRPVFAANTAGEPLSPNLAGRVAASFALAAQRDSDAGLHESAAGWFEKAKHVYELADSDWPVEERPLVTTEPRSYYPEDSYLDDLALGGAELARAAILLGDLDLAAELVVEAAGYAAAAEGSLLNLYDTSALANAELVTAIRALESAGRPVEGGAEIEAELLAQLEASGLAAAESFARSDPFSAVSDPAEWDVVSHTFGSIAVVRLAEQLTGDRSYADVASGARNWALGANAWGLSFVIGTGADFPQCPHHQIGNLLARPEAGLTLEGAVVNGPNGSEWTDPADPEWWNPGFVDDCPAGRVDRLAAFHSPAADGERGPSDGYRGTRFLDWSGVWSTSEPAIDFTASALLALSLEATADASAPSENVASRVDDAA</sequence>
<dbReference type="InterPro" id="IPR012341">
    <property type="entry name" value="6hp_glycosidase-like_sf"/>
</dbReference>
<keyword evidence="4" id="KW-0326">Glycosidase</keyword>
<dbReference type="InterPro" id="IPR004197">
    <property type="entry name" value="Cellulase_Ig-like"/>
</dbReference>
<evidence type="ECO:0000256" key="6">
    <source>
        <dbReference type="SAM" id="SignalP"/>
    </source>
</evidence>
<dbReference type="AlphaFoldDB" id="A0A2S0WU71"/>
<dbReference type="Gene3D" id="1.50.10.10">
    <property type="match status" value="1"/>
</dbReference>
<gene>
    <name evidence="9" type="ORF">DCE93_03515</name>
</gene>